<dbReference type="InterPro" id="IPR029480">
    <property type="entry name" value="Transpos_assoc"/>
</dbReference>
<feature type="domain" description="DUF4218" evidence="2">
    <location>
        <begin position="570"/>
        <end position="672"/>
    </location>
</feature>
<dbReference type="Pfam" id="PF13952">
    <property type="entry name" value="DUF4216"/>
    <property type="match status" value="1"/>
</dbReference>
<evidence type="ECO:0000313" key="5">
    <source>
        <dbReference type="Proteomes" id="UP000000763"/>
    </source>
</evidence>
<dbReference type="Pfam" id="PF13960">
    <property type="entry name" value="DUF4218"/>
    <property type="match status" value="1"/>
</dbReference>
<proteinExistence type="predicted"/>
<evidence type="ECO:0000259" key="2">
    <source>
        <dbReference type="Pfam" id="PF13960"/>
    </source>
</evidence>
<dbReference type="InterPro" id="IPR025452">
    <property type="entry name" value="DUF4218"/>
</dbReference>
<dbReference type="Proteomes" id="UP000000763">
    <property type="component" value="Chromosome 3"/>
</dbReference>
<evidence type="ECO:0000259" key="1">
    <source>
        <dbReference type="Pfam" id="PF13952"/>
    </source>
</evidence>
<feature type="domain" description="DUF4216" evidence="1">
    <location>
        <begin position="829"/>
        <end position="896"/>
    </location>
</feature>
<dbReference type="InterPro" id="IPR025312">
    <property type="entry name" value="DUF4216"/>
</dbReference>
<evidence type="ECO:0000313" key="4">
    <source>
        <dbReference type="EMBL" id="AAP12967.1"/>
    </source>
</evidence>
<name>Q10HV9_ORYSJ</name>
<reference evidence="5" key="1">
    <citation type="journal article" date="2005" name="Nature">
        <title>The map-based sequence of the rice genome.</title>
        <authorList>
            <consortium name="International rice genome sequencing project (IRGSP)"/>
            <person name="Matsumoto T."/>
            <person name="Wu J."/>
            <person name="Kanamori H."/>
            <person name="Katayose Y."/>
            <person name="Fujisawa M."/>
            <person name="Namiki N."/>
            <person name="Mizuno H."/>
            <person name="Yamamoto K."/>
            <person name="Antonio B.A."/>
            <person name="Baba T."/>
            <person name="Sakata K."/>
            <person name="Nagamura Y."/>
            <person name="Aoki H."/>
            <person name="Arikawa K."/>
            <person name="Arita K."/>
            <person name="Bito T."/>
            <person name="Chiden Y."/>
            <person name="Fujitsuka N."/>
            <person name="Fukunaka R."/>
            <person name="Hamada M."/>
            <person name="Harada C."/>
            <person name="Hayashi A."/>
            <person name="Hijishita S."/>
            <person name="Honda M."/>
            <person name="Hosokawa S."/>
            <person name="Ichikawa Y."/>
            <person name="Idonuma A."/>
            <person name="Iijima M."/>
            <person name="Ikeda M."/>
            <person name="Ikeno M."/>
            <person name="Ito K."/>
            <person name="Ito S."/>
            <person name="Ito T."/>
            <person name="Ito Y."/>
            <person name="Ito Y."/>
            <person name="Iwabuchi A."/>
            <person name="Kamiya K."/>
            <person name="Karasawa W."/>
            <person name="Kurita K."/>
            <person name="Katagiri S."/>
            <person name="Kikuta A."/>
            <person name="Kobayashi H."/>
            <person name="Kobayashi N."/>
            <person name="Machita K."/>
            <person name="Maehara T."/>
            <person name="Masukawa M."/>
            <person name="Mizubayashi T."/>
            <person name="Mukai Y."/>
            <person name="Nagasaki H."/>
            <person name="Nagata Y."/>
            <person name="Naito S."/>
            <person name="Nakashima M."/>
            <person name="Nakama Y."/>
            <person name="Nakamichi Y."/>
            <person name="Nakamura M."/>
            <person name="Meguro A."/>
            <person name="Negishi M."/>
            <person name="Ohta I."/>
            <person name="Ohta T."/>
            <person name="Okamoto M."/>
            <person name="Ono N."/>
            <person name="Saji S."/>
            <person name="Sakaguchi M."/>
            <person name="Sakai K."/>
            <person name="Shibata M."/>
            <person name="Shimokawa T."/>
            <person name="Song J."/>
            <person name="Takazaki Y."/>
            <person name="Terasawa K."/>
            <person name="Tsugane M."/>
            <person name="Tsuji K."/>
            <person name="Ueda S."/>
            <person name="Waki K."/>
            <person name="Yamagata H."/>
            <person name="Yamamoto M."/>
            <person name="Yamamoto S."/>
            <person name="Yamane H."/>
            <person name="Yoshiki S."/>
            <person name="Yoshihara R."/>
            <person name="Yukawa K."/>
            <person name="Zhong H."/>
            <person name="Yano M."/>
            <person name="Yuan Q."/>
            <person name="Ouyang S."/>
            <person name="Liu J."/>
            <person name="Jones K.M."/>
            <person name="Gansberger K."/>
            <person name="Moffat K."/>
            <person name="Hill J."/>
            <person name="Bera J."/>
            <person name="Fadrosh D."/>
            <person name="Jin S."/>
            <person name="Johri S."/>
            <person name="Kim M."/>
            <person name="Overton L."/>
            <person name="Reardon M."/>
            <person name="Tsitrin T."/>
            <person name="Vuong H."/>
            <person name="Weaver B."/>
            <person name="Ciecko A."/>
            <person name="Tallon L."/>
            <person name="Jackson J."/>
            <person name="Pai G."/>
            <person name="Aken S.V."/>
            <person name="Utterback T."/>
            <person name="Reidmuller S."/>
            <person name="Feldblyum T."/>
            <person name="Hsiao J."/>
            <person name="Zismann V."/>
            <person name="Iobst S."/>
            <person name="de Vazeille A.R."/>
            <person name="Buell C.R."/>
            <person name="Ying K."/>
            <person name="Li Y."/>
            <person name="Lu T."/>
            <person name="Huang Y."/>
            <person name="Zhao Q."/>
            <person name="Feng Q."/>
            <person name="Zhang L."/>
            <person name="Zhu J."/>
            <person name="Weng Q."/>
            <person name="Mu J."/>
            <person name="Lu Y."/>
            <person name="Fan D."/>
            <person name="Liu Y."/>
            <person name="Guan J."/>
            <person name="Zhang Y."/>
            <person name="Yu S."/>
            <person name="Liu X."/>
            <person name="Zhang Y."/>
            <person name="Hong G."/>
            <person name="Han B."/>
            <person name="Choisne N."/>
            <person name="Demange N."/>
            <person name="Orjeda G."/>
            <person name="Samain S."/>
            <person name="Cattolico L."/>
            <person name="Pelletier E."/>
            <person name="Couloux A."/>
            <person name="Segurens B."/>
            <person name="Wincker P."/>
            <person name="D'Hont A."/>
            <person name="Scarpelli C."/>
            <person name="Weissenbach J."/>
            <person name="Salanoubat M."/>
            <person name="Quetier F."/>
            <person name="Yu Y."/>
            <person name="Kim H.R."/>
            <person name="Rambo T."/>
            <person name="Currie J."/>
            <person name="Collura K."/>
            <person name="Luo M."/>
            <person name="Yang T."/>
            <person name="Ammiraju J.S.S."/>
            <person name="Engler F."/>
            <person name="Soderlund C."/>
            <person name="Wing R.A."/>
            <person name="Palmer L.E."/>
            <person name="de la Bastide M."/>
            <person name="Spiegel L."/>
            <person name="Nascimento L."/>
            <person name="Zutavern T."/>
            <person name="O'Shaughnessy A."/>
            <person name="Dike S."/>
            <person name="Dedhia N."/>
            <person name="Preston R."/>
            <person name="Balija V."/>
            <person name="McCombie W.R."/>
            <person name="Chow T."/>
            <person name="Chen H."/>
            <person name="Chung M."/>
            <person name="Chen C."/>
            <person name="Shaw J."/>
            <person name="Wu H."/>
            <person name="Hsiao K."/>
            <person name="Chao Y."/>
            <person name="Chu M."/>
            <person name="Cheng C."/>
            <person name="Hour A."/>
            <person name="Lee P."/>
            <person name="Lin S."/>
            <person name="Lin Y."/>
            <person name="Liou J."/>
            <person name="Liu S."/>
            <person name="Hsing Y."/>
            <person name="Raghuvanshi S."/>
            <person name="Mohanty A."/>
            <person name="Bharti A.K."/>
            <person name="Gaur A."/>
            <person name="Gupta V."/>
            <person name="Kumar D."/>
            <person name="Ravi V."/>
            <person name="Vij S."/>
            <person name="Kapur A."/>
            <person name="Khurana P."/>
            <person name="Khurana P."/>
            <person name="Khurana J.P."/>
            <person name="Tyagi A.K."/>
            <person name="Gaikwad K."/>
            <person name="Singh A."/>
            <person name="Dalal V."/>
            <person name="Srivastava S."/>
            <person name="Dixit A."/>
            <person name="Pal A.K."/>
            <person name="Ghazi I.A."/>
            <person name="Yadav M."/>
            <person name="Pandit A."/>
            <person name="Bhargava A."/>
            <person name="Sureshbabu K."/>
            <person name="Batra K."/>
            <person name="Sharma T.R."/>
            <person name="Mohapatra T."/>
            <person name="Singh N.K."/>
            <person name="Messing J."/>
            <person name="Nelson A.B."/>
            <person name="Fuks G."/>
            <person name="Kavchok S."/>
            <person name="Keizer G."/>
            <person name="Linton E."/>
            <person name="Llaca V."/>
            <person name="Song R."/>
            <person name="Tanyolac B."/>
            <person name="Young S."/>
            <person name="Ho-Il K."/>
            <person name="Hahn J.H."/>
            <person name="Sangsakoo G."/>
            <person name="Vanavichit A."/>
            <person name="de Mattos Luiz.A.T."/>
            <person name="Zimmer P.D."/>
            <person name="Malone G."/>
            <person name="Dellagostin O."/>
            <person name="de Oliveira A.C."/>
            <person name="Bevan M."/>
            <person name="Bancroft I."/>
            <person name="Minx P."/>
            <person name="Cordum H."/>
            <person name="Wilson R."/>
            <person name="Cheng Z."/>
            <person name="Jin W."/>
            <person name="Jiang J."/>
            <person name="Leong S.A."/>
            <person name="Iwama H."/>
            <person name="Gojobori T."/>
            <person name="Itoh T."/>
            <person name="Niimura Y."/>
            <person name="Fujii Y."/>
            <person name="Habara T."/>
            <person name="Sakai H."/>
            <person name="Sato Y."/>
            <person name="Wilson G."/>
            <person name="Kumar K."/>
            <person name="McCouch S."/>
            <person name="Juretic N."/>
            <person name="Hoen D."/>
            <person name="Wright S."/>
            <person name="Bruskiewich R."/>
            <person name="Bureau T."/>
            <person name="Miyao A."/>
            <person name="Hirochika H."/>
            <person name="Nishikawa T."/>
            <person name="Kadowaki K."/>
            <person name="Sugiura M."/>
            <person name="Burr B."/>
            <person name="Sasaki T."/>
        </authorList>
    </citation>
    <scope>NUCLEOTIDE SEQUENCE [LARGE SCALE GENOMIC DNA]</scope>
    <source>
        <strain evidence="5">cv. Nipponbare</strain>
    </source>
</reference>
<accession>Q10HV9</accession>
<reference evidence="5" key="2">
    <citation type="journal article" date="2008" name="Nucleic Acids Res.">
        <title>The rice annotation project database (RAP-DB): 2008 update.</title>
        <authorList>
            <consortium name="The rice annotation project (RAP)"/>
        </authorList>
    </citation>
    <scope>GENOME REANNOTATION</scope>
    <source>
        <strain evidence="5">cv. Nipponbare</strain>
    </source>
</reference>
<protein>
    <submittedName>
        <fullName evidence="4">Transposon protein</fullName>
    </submittedName>
</protein>
<dbReference type="EMBL" id="AC134887">
    <property type="protein sequence ID" value="AAP12967.1"/>
    <property type="molecule type" value="Genomic_DNA"/>
</dbReference>
<organism evidence="4 5">
    <name type="scientific">Oryza sativa subsp. japonica</name>
    <name type="common">Rice</name>
    <dbReference type="NCBI Taxonomy" id="39947"/>
    <lineage>
        <taxon>Eukaryota</taxon>
        <taxon>Viridiplantae</taxon>
        <taxon>Streptophyta</taxon>
        <taxon>Embryophyta</taxon>
        <taxon>Tracheophyta</taxon>
        <taxon>Spermatophyta</taxon>
        <taxon>Magnoliopsida</taxon>
        <taxon>Liliopsida</taxon>
        <taxon>Poales</taxon>
        <taxon>Poaceae</taxon>
        <taxon>BOP clade</taxon>
        <taxon>Oryzoideae</taxon>
        <taxon>Oryzeae</taxon>
        <taxon>Oryzinae</taxon>
        <taxon>Oryza</taxon>
        <taxon>Oryza sativa</taxon>
    </lineage>
</organism>
<evidence type="ECO:0000259" key="3">
    <source>
        <dbReference type="Pfam" id="PF13963"/>
    </source>
</evidence>
<gene>
    <name evidence="4" type="ORF">OSJNBa0029P07.8</name>
</gene>
<dbReference type="AlphaFoldDB" id="Q10HV9"/>
<feature type="domain" description="Transposase-associated" evidence="3">
    <location>
        <begin position="9"/>
        <end position="86"/>
    </location>
</feature>
<dbReference type="InterPro" id="IPR004242">
    <property type="entry name" value="Transposase_21"/>
</dbReference>
<dbReference type="PANTHER" id="PTHR48258:SF9">
    <property type="entry name" value="OS01G0348150 PROTEIN"/>
    <property type="match status" value="1"/>
</dbReference>
<dbReference type="Pfam" id="PF13963">
    <property type="entry name" value="Transpos_assoc"/>
    <property type="match status" value="1"/>
</dbReference>
<dbReference type="PANTHER" id="PTHR48258">
    <property type="entry name" value="DUF4218 DOMAIN-CONTAINING PROTEIN-RELATED"/>
    <property type="match status" value="1"/>
</dbReference>
<sequence>MDQSTIDQSWMYAKNLKRHSTEYRKGVINFMNAAEEDRIRRNSDYMCCPCADCKNENMFDSGEDVHGHLIQRGFMEGYTCWVKHGEQELGSGAAADRSDMLRDVEDPAQNERDGMKFSRLVSDSETPLYAGCKAKHTKLSVTLDLMKLKESSGWTDKSFTDLLGILKAMLPVENTLPETTYEAKQQYADLDACPVCKASRYKRKKSADEGNKSKRGAPEKVVWYLPIIDRFKIIFANPNEAKLVRWHAMERRNDGPRQPGNDIDVFLEPVIDDLEILWKEGVETWDAYGQENFKLRVLLFCTINDYPALGNLSGQTIKGKKACSDCKEHTRSRWLKKSRKMVYMGHRRWLLLRHAFRRKKKIFNGKRELQPAPKDLSGDEVHNMVKDISNEFGKKRKRSKTKEKCMWKKKSIFWRLPYWKDLDVRHCIDLMHVEKNVCESLVGLKLNIPGKTKDGLNARLDLQDMNICSELQPIRDVETGKVYLPPACHTLSKDEKIAMLSCLKDIKVPSGYSVRISKYVKLDDLKLVGMNSHDCLVLITQILPVAIRGILPPKVRHMIQRLCAFFNAIGQKVIDPEDLDGLQTDIVNTLCHLEMFFPLSFFDIMVHLPVHLVKQTKLCGPAFLREMWPFERYMGVLKSYVRNRAKHEGSIIEGYTTEEAIEVCVNYMSDADPIGVPASRHEGRLSGVGTIGRKRIRPDQASYAQAHYAMLQHMAEVGPYFEEHLAKIRDENLGRSDAWINREHNSRFNEWFKNRVTMSTDVPNEIVQSLGMGPSWTIDTWQGYDINGYTFYTVKQDDKSTVQNSGVRIDAFQDQVGSNTYYGRIEEIWELNYVKFKVPLFRCRWVNLLTGVKADKEGFTLVDLSKMRYTDEPFVLAKQVEHIFYIKDPSNKKMHIVRDGKRRIVGVDNVVDEEEYNHNLHVRPHIDLDDDPQEPVAYAHSDHTEGITL</sequence>
<dbReference type="Pfam" id="PF02992">
    <property type="entry name" value="Transposase_21"/>
    <property type="match status" value="1"/>
</dbReference>